<dbReference type="InterPro" id="IPR036390">
    <property type="entry name" value="WH_DNA-bd_sf"/>
</dbReference>
<dbReference type="GO" id="GO:0003677">
    <property type="term" value="F:DNA binding"/>
    <property type="evidence" value="ECO:0007669"/>
    <property type="project" value="UniProtKB-KW"/>
</dbReference>
<dbReference type="Proteomes" id="UP001519363">
    <property type="component" value="Unassembled WGS sequence"/>
</dbReference>
<dbReference type="EMBL" id="JAGIOO010000001">
    <property type="protein sequence ID" value="MBP2472379.1"/>
    <property type="molecule type" value="Genomic_DNA"/>
</dbReference>
<dbReference type="PROSITE" id="PS50995">
    <property type="entry name" value="HTH_MARR_2"/>
    <property type="match status" value="1"/>
</dbReference>
<feature type="domain" description="HTH marR-type" evidence="1">
    <location>
        <begin position="10"/>
        <end position="147"/>
    </location>
</feature>
<dbReference type="RefSeq" id="WP_086785365.1">
    <property type="nucleotide sequence ID" value="NZ_JAGIOO010000001.1"/>
</dbReference>
<dbReference type="PANTHER" id="PTHR33164">
    <property type="entry name" value="TRANSCRIPTIONAL REGULATOR, MARR FAMILY"/>
    <property type="match status" value="1"/>
</dbReference>
<sequence length="163" mass="18403">MAEARWLDEEEQRTWRMFLVSSRLLLDRLERDLKQGSRLSFSDYEILALLSEAPDRSIRMVDLAGRCAFDRSRLSHAVDRLVRDGWVRRVPSPTDGRGQYAQLTDEGFARLAEAAPGHVASVRELLIDRLTPAQRAALREISEVLVTGVVAESKLASLGWPES</sequence>
<keyword evidence="3" id="KW-1185">Reference proteome</keyword>
<dbReference type="InterPro" id="IPR039422">
    <property type="entry name" value="MarR/SlyA-like"/>
</dbReference>
<keyword evidence="2" id="KW-0238">DNA-binding</keyword>
<proteinExistence type="predicted"/>
<name>A0ABS5A703_9PSEU</name>
<dbReference type="Pfam" id="PF12802">
    <property type="entry name" value="MarR_2"/>
    <property type="match status" value="1"/>
</dbReference>
<dbReference type="Gene3D" id="1.10.10.10">
    <property type="entry name" value="Winged helix-like DNA-binding domain superfamily/Winged helix DNA-binding domain"/>
    <property type="match status" value="1"/>
</dbReference>
<evidence type="ECO:0000259" key="1">
    <source>
        <dbReference type="PROSITE" id="PS50995"/>
    </source>
</evidence>
<gene>
    <name evidence="2" type="ORF">JOF53_001251</name>
</gene>
<dbReference type="SUPFAM" id="SSF46785">
    <property type="entry name" value="Winged helix' DNA-binding domain"/>
    <property type="match status" value="1"/>
</dbReference>
<reference evidence="2 3" key="1">
    <citation type="submission" date="2021-03" db="EMBL/GenBank/DDBJ databases">
        <title>Sequencing the genomes of 1000 actinobacteria strains.</title>
        <authorList>
            <person name="Klenk H.-P."/>
        </authorList>
    </citation>
    <scope>NUCLEOTIDE SEQUENCE [LARGE SCALE GENOMIC DNA]</scope>
    <source>
        <strain evidence="2 3">DSM 44580</strain>
    </source>
</reference>
<accession>A0ABS5A703</accession>
<organism evidence="2 3">
    <name type="scientific">Crossiella equi</name>
    <dbReference type="NCBI Taxonomy" id="130796"/>
    <lineage>
        <taxon>Bacteria</taxon>
        <taxon>Bacillati</taxon>
        <taxon>Actinomycetota</taxon>
        <taxon>Actinomycetes</taxon>
        <taxon>Pseudonocardiales</taxon>
        <taxon>Pseudonocardiaceae</taxon>
        <taxon>Crossiella</taxon>
    </lineage>
</organism>
<evidence type="ECO:0000313" key="3">
    <source>
        <dbReference type="Proteomes" id="UP001519363"/>
    </source>
</evidence>
<comment type="caution">
    <text evidence="2">The sequence shown here is derived from an EMBL/GenBank/DDBJ whole genome shotgun (WGS) entry which is preliminary data.</text>
</comment>
<dbReference type="PANTHER" id="PTHR33164:SF99">
    <property type="entry name" value="MARR FAMILY REGULATORY PROTEIN"/>
    <property type="match status" value="1"/>
</dbReference>
<dbReference type="InterPro" id="IPR000835">
    <property type="entry name" value="HTH_MarR-typ"/>
</dbReference>
<protein>
    <submittedName>
        <fullName evidence="2">DNA-binding MarR family transcriptional regulator</fullName>
    </submittedName>
</protein>
<dbReference type="InterPro" id="IPR036388">
    <property type="entry name" value="WH-like_DNA-bd_sf"/>
</dbReference>
<evidence type="ECO:0000313" key="2">
    <source>
        <dbReference type="EMBL" id="MBP2472379.1"/>
    </source>
</evidence>
<dbReference type="SMART" id="SM00347">
    <property type="entry name" value="HTH_MARR"/>
    <property type="match status" value="1"/>
</dbReference>